<dbReference type="InterPro" id="IPR051010">
    <property type="entry name" value="BCAA_transport"/>
</dbReference>
<evidence type="ECO:0000313" key="5">
    <source>
        <dbReference type="EMBL" id="EET87124.1"/>
    </source>
</evidence>
<dbReference type="SUPFAM" id="SSF53822">
    <property type="entry name" value="Periplasmic binding protein-like I"/>
    <property type="match status" value="1"/>
</dbReference>
<dbReference type="KEGG" id="cck:Ccar_06915"/>
<proteinExistence type="inferred from homology"/>
<accession>C6PUC6</accession>
<keyword evidence="3" id="KW-1133">Transmembrane helix</keyword>
<keyword evidence="3" id="KW-0472">Membrane</keyword>
<evidence type="ECO:0000313" key="6">
    <source>
        <dbReference type="Proteomes" id="UP000004198"/>
    </source>
</evidence>
<dbReference type="PATRIC" id="fig|536227.13.peg.1456"/>
<feature type="domain" description="Leucine-binding protein" evidence="4">
    <location>
        <begin position="38"/>
        <end position="332"/>
    </location>
</feature>
<dbReference type="InterPro" id="IPR028082">
    <property type="entry name" value="Peripla_BP_I"/>
</dbReference>
<comment type="caution">
    <text evidence="5">The sequence shown here is derived from an EMBL/GenBank/DDBJ whole genome shotgun (WGS) entry which is preliminary data.</text>
</comment>
<protein>
    <submittedName>
        <fullName evidence="5">Extracellular ligand-binding receptor</fullName>
    </submittedName>
</protein>
<keyword evidence="2" id="KW-0732">Signal</keyword>
<feature type="transmembrane region" description="Helical" evidence="3">
    <location>
        <begin position="12"/>
        <end position="30"/>
    </location>
</feature>
<dbReference type="AlphaFoldDB" id="C6PUC6"/>
<dbReference type="PANTHER" id="PTHR30483:SF6">
    <property type="entry name" value="PERIPLASMIC BINDING PROTEIN OF ABC TRANSPORTER FOR NATURAL AMINO ACIDS"/>
    <property type="match status" value="1"/>
</dbReference>
<dbReference type="eggNOG" id="COG0683">
    <property type="taxonomic scope" value="Bacteria"/>
</dbReference>
<reference evidence="5 6" key="1">
    <citation type="submission" date="2009-06" db="EMBL/GenBank/DDBJ databases">
        <title>The draft genome of Clostridium carboxidivorans P7.</title>
        <authorList>
            <consortium name="US DOE Joint Genome Institute (JGI-PGF)"/>
            <person name="Lucas S."/>
            <person name="Copeland A."/>
            <person name="Lapidus A."/>
            <person name="Glavina del Rio T."/>
            <person name="Tice H."/>
            <person name="Bruce D."/>
            <person name="Goodwin L."/>
            <person name="Pitluck S."/>
            <person name="Larimer F."/>
            <person name="Land M.L."/>
            <person name="Hauser L."/>
            <person name="Hemme C.L."/>
        </authorList>
    </citation>
    <scope>NUCLEOTIDE SEQUENCE [LARGE SCALE GENOMIC DNA]</scope>
    <source>
        <strain evidence="5 6">P7</strain>
    </source>
</reference>
<evidence type="ECO:0000256" key="2">
    <source>
        <dbReference type="ARBA" id="ARBA00022729"/>
    </source>
</evidence>
<dbReference type="CDD" id="cd19983">
    <property type="entry name" value="PBP1_ABC_HAAT-like"/>
    <property type="match status" value="1"/>
</dbReference>
<dbReference type="Gene3D" id="3.40.50.2300">
    <property type="match status" value="2"/>
</dbReference>
<dbReference type="PANTHER" id="PTHR30483">
    <property type="entry name" value="LEUCINE-SPECIFIC-BINDING PROTEIN"/>
    <property type="match status" value="1"/>
</dbReference>
<keyword evidence="5" id="KW-0675">Receptor</keyword>
<comment type="similarity">
    <text evidence="1">Belongs to the leucine-binding protein family.</text>
</comment>
<dbReference type="Proteomes" id="UP000004198">
    <property type="component" value="Unassembled WGS sequence"/>
</dbReference>
<dbReference type="STRING" id="536227.Ccar_06915"/>
<dbReference type="RefSeq" id="WP_007061278.1">
    <property type="nucleotide sequence ID" value="NZ_ACVI01000036.1"/>
</dbReference>
<evidence type="ECO:0000256" key="3">
    <source>
        <dbReference type="SAM" id="Phobius"/>
    </source>
</evidence>
<evidence type="ECO:0000256" key="1">
    <source>
        <dbReference type="ARBA" id="ARBA00010062"/>
    </source>
</evidence>
<keyword evidence="3" id="KW-0812">Transmembrane</keyword>
<dbReference type="OrthoDB" id="9783240at2"/>
<gene>
    <name evidence="5" type="ORF">CcarbDRAFT_2393</name>
</gene>
<sequence>MSIRKQNFVRRLLVTSICILLFAFIAWTIFMKTASKKPIIIGFDAQLTGKQSEIGVQERNGVQLAVEKINALGGINGRKIQLMIRDDLGMPEQAKKMDSDLIKLGAVAIIGHATSEETLAGVKMANDSKEIMIGPTVSTPKLTGIDDYFFHVYPSFNESSKAFAEYIYKKNNLKQMCIIYDTDNKAYSEDYVEIFENKFKSLGGNINEEISFSSKSQSDFSSLLSKLNDSKPQGIFIIASDIDTAMIAQKIRAMNLSLPLYASSWAQTPTLITNGGTAVEGMKVEQCYVPNSKSQVFKDFQDKYKTRFGNEPSFGAAFGYEAASMLTDALKRNEGKKKGLKEQILKNSNPRGIMDSFSVDKLGDTKIPFYLSSINGGQFVVLEQLSPANVENSIN</sequence>
<dbReference type="EMBL" id="ACVI01000036">
    <property type="protein sequence ID" value="EET87124.1"/>
    <property type="molecule type" value="Genomic_DNA"/>
</dbReference>
<dbReference type="InterPro" id="IPR028081">
    <property type="entry name" value="Leu-bd"/>
</dbReference>
<name>C6PUC6_9CLOT</name>
<dbReference type="Pfam" id="PF13458">
    <property type="entry name" value="Peripla_BP_6"/>
    <property type="match status" value="1"/>
</dbReference>
<evidence type="ECO:0000259" key="4">
    <source>
        <dbReference type="Pfam" id="PF13458"/>
    </source>
</evidence>
<organism evidence="5 6">
    <name type="scientific">Clostridium carboxidivorans P7</name>
    <dbReference type="NCBI Taxonomy" id="536227"/>
    <lineage>
        <taxon>Bacteria</taxon>
        <taxon>Bacillati</taxon>
        <taxon>Bacillota</taxon>
        <taxon>Clostridia</taxon>
        <taxon>Eubacteriales</taxon>
        <taxon>Clostridiaceae</taxon>
        <taxon>Clostridium</taxon>
    </lineage>
</organism>
<keyword evidence="6" id="KW-1185">Reference proteome</keyword>